<accession>A0A975M839</accession>
<feature type="domain" description="HTH tetR-type" evidence="6">
    <location>
        <begin position="8"/>
        <end position="68"/>
    </location>
</feature>
<organism evidence="7 8">
    <name type="scientific">Arthrobacter jiangjiafuii</name>
    <dbReference type="NCBI Taxonomy" id="2817475"/>
    <lineage>
        <taxon>Bacteria</taxon>
        <taxon>Bacillati</taxon>
        <taxon>Actinomycetota</taxon>
        <taxon>Actinomycetes</taxon>
        <taxon>Micrococcales</taxon>
        <taxon>Micrococcaceae</taxon>
        <taxon>Arthrobacter</taxon>
    </lineage>
</organism>
<dbReference type="GO" id="GO:0000976">
    <property type="term" value="F:transcription cis-regulatory region binding"/>
    <property type="evidence" value="ECO:0007669"/>
    <property type="project" value="TreeGrafter"/>
</dbReference>
<evidence type="ECO:0000256" key="3">
    <source>
        <dbReference type="ARBA" id="ARBA00023125"/>
    </source>
</evidence>
<dbReference type="InterPro" id="IPR050109">
    <property type="entry name" value="HTH-type_TetR-like_transc_reg"/>
</dbReference>
<proteinExistence type="predicted"/>
<name>A0A975M839_9MICC</name>
<keyword evidence="8" id="KW-1185">Reference proteome</keyword>
<dbReference type="InterPro" id="IPR009057">
    <property type="entry name" value="Homeodomain-like_sf"/>
</dbReference>
<evidence type="ECO:0000256" key="4">
    <source>
        <dbReference type="ARBA" id="ARBA00023163"/>
    </source>
</evidence>
<dbReference type="SUPFAM" id="SSF48498">
    <property type="entry name" value="Tetracyclin repressor-like, C-terminal domain"/>
    <property type="match status" value="1"/>
</dbReference>
<dbReference type="Proteomes" id="UP000676885">
    <property type="component" value="Chromosome"/>
</dbReference>
<dbReference type="Pfam" id="PF13977">
    <property type="entry name" value="TetR_C_6"/>
    <property type="match status" value="1"/>
</dbReference>
<keyword evidence="2" id="KW-0805">Transcription regulation</keyword>
<evidence type="ECO:0000256" key="5">
    <source>
        <dbReference type="PROSITE-ProRule" id="PRU00335"/>
    </source>
</evidence>
<dbReference type="GO" id="GO:0003700">
    <property type="term" value="F:DNA-binding transcription factor activity"/>
    <property type="evidence" value="ECO:0007669"/>
    <property type="project" value="TreeGrafter"/>
</dbReference>
<evidence type="ECO:0000256" key="1">
    <source>
        <dbReference type="ARBA" id="ARBA00022491"/>
    </source>
</evidence>
<evidence type="ECO:0000313" key="7">
    <source>
        <dbReference type="EMBL" id="QWC11728.1"/>
    </source>
</evidence>
<dbReference type="EMBL" id="CP076022">
    <property type="protein sequence ID" value="QWC11728.1"/>
    <property type="molecule type" value="Genomic_DNA"/>
</dbReference>
<dbReference type="InterPro" id="IPR039538">
    <property type="entry name" value="BetI_C"/>
</dbReference>
<keyword evidence="4" id="KW-0804">Transcription</keyword>
<dbReference type="PANTHER" id="PTHR30055:SF234">
    <property type="entry name" value="HTH-TYPE TRANSCRIPTIONAL REGULATOR BETI"/>
    <property type="match status" value="1"/>
</dbReference>
<dbReference type="Gene3D" id="1.10.357.10">
    <property type="entry name" value="Tetracycline Repressor, domain 2"/>
    <property type="match status" value="1"/>
</dbReference>
<dbReference type="InterPro" id="IPR036271">
    <property type="entry name" value="Tet_transcr_reg_TetR-rel_C_sf"/>
</dbReference>
<dbReference type="PROSITE" id="PS50977">
    <property type="entry name" value="HTH_TETR_2"/>
    <property type="match status" value="1"/>
</dbReference>
<sequence length="196" mass="21652">MPKIVDHERRRAEIVETTWRLISRRGLDGATLREVAADAGYANGAIKPYFPTKSALLQATYRHVFDRTNARSAAATQALAGLAALRAFCLEVLPLDAERLDEARVVIAFWQLALQEPEQAEVNDAAMLHWRSTIRSWLDQAVRAGDVPGQLPVETVAETLLTFLLGAQVAAVFDAAFNSPDLLQTQLDFQLDLLRG</sequence>
<dbReference type="PANTHER" id="PTHR30055">
    <property type="entry name" value="HTH-TYPE TRANSCRIPTIONAL REGULATOR RUTR"/>
    <property type="match status" value="1"/>
</dbReference>
<feature type="DNA-binding region" description="H-T-H motif" evidence="5">
    <location>
        <begin position="31"/>
        <end position="50"/>
    </location>
</feature>
<gene>
    <name evidence="7" type="ORF">KKR91_08175</name>
</gene>
<keyword evidence="3 5" id="KW-0238">DNA-binding</keyword>
<evidence type="ECO:0000256" key="2">
    <source>
        <dbReference type="ARBA" id="ARBA00023015"/>
    </source>
</evidence>
<reference evidence="7 8" key="1">
    <citation type="submission" date="2021-05" db="EMBL/GenBank/DDBJ databases">
        <title>Novel species in genus Arthrobacter.</title>
        <authorList>
            <person name="Zhang G."/>
        </authorList>
    </citation>
    <scope>NUCLEOTIDE SEQUENCE [LARGE SCALE GENOMIC DNA]</scope>
    <source>
        <strain evidence="8">zg-ZUI227</strain>
    </source>
</reference>
<protein>
    <submittedName>
        <fullName evidence="7">TetR family transcriptional regulator</fullName>
    </submittedName>
</protein>
<dbReference type="AlphaFoldDB" id="A0A975M839"/>
<evidence type="ECO:0000313" key="8">
    <source>
        <dbReference type="Proteomes" id="UP000676885"/>
    </source>
</evidence>
<dbReference type="KEGG" id="ajg:KKR91_08175"/>
<dbReference type="RefSeq" id="WP_210228531.1">
    <property type="nucleotide sequence ID" value="NZ_JAGKQG010000002.1"/>
</dbReference>
<dbReference type="Pfam" id="PF00440">
    <property type="entry name" value="TetR_N"/>
    <property type="match status" value="1"/>
</dbReference>
<dbReference type="InterPro" id="IPR001647">
    <property type="entry name" value="HTH_TetR"/>
</dbReference>
<evidence type="ECO:0000259" key="6">
    <source>
        <dbReference type="PROSITE" id="PS50977"/>
    </source>
</evidence>
<dbReference type="SUPFAM" id="SSF46689">
    <property type="entry name" value="Homeodomain-like"/>
    <property type="match status" value="1"/>
</dbReference>
<keyword evidence="1" id="KW-0678">Repressor</keyword>